<evidence type="ECO:0000313" key="3">
    <source>
        <dbReference type="Proteomes" id="UP001566132"/>
    </source>
</evidence>
<comment type="caution">
    <text evidence="2">The sequence shown here is derived from an EMBL/GenBank/DDBJ whole genome shotgun (WGS) entry which is preliminary data.</text>
</comment>
<gene>
    <name evidence="2" type="ORF">ABEB36_001463</name>
</gene>
<feature type="region of interest" description="Disordered" evidence="1">
    <location>
        <begin position="143"/>
        <end position="162"/>
    </location>
</feature>
<evidence type="ECO:0000313" key="2">
    <source>
        <dbReference type="EMBL" id="KAL1517732.1"/>
    </source>
</evidence>
<dbReference type="Proteomes" id="UP001566132">
    <property type="component" value="Unassembled WGS sequence"/>
</dbReference>
<protein>
    <submittedName>
        <fullName evidence="2">Uncharacterized protein</fullName>
    </submittedName>
</protein>
<dbReference type="AlphaFoldDB" id="A0ABD1FEP1"/>
<sequence>MSLKTLITKITESFQARIEGYVCCYCNFFYDILIKNCKMIKNQFVKSNMAVQFRVMINSVLFNSYEATLQLTQNGILVSPGPPGVLEGLLEDNDLHIPRENIDNVVNINVSSIRLEMSNNHHINIVFGNAASKQTFRRLIRADSDEEDSGVSSGSPSPLIVP</sequence>
<feature type="compositionally biased region" description="Low complexity" evidence="1">
    <location>
        <begin position="150"/>
        <end position="162"/>
    </location>
</feature>
<proteinExistence type="predicted"/>
<keyword evidence="3" id="KW-1185">Reference proteome</keyword>
<dbReference type="EMBL" id="JBDJPC010000001">
    <property type="protein sequence ID" value="KAL1517732.1"/>
    <property type="molecule type" value="Genomic_DNA"/>
</dbReference>
<accession>A0ABD1FEP1</accession>
<organism evidence="2 3">
    <name type="scientific">Hypothenemus hampei</name>
    <name type="common">Coffee berry borer</name>
    <dbReference type="NCBI Taxonomy" id="57062"/>
    <lineage>
        <taxon>Eukaryota</taxon>
        <taxon>Metazoa</taxon>
        <taxon>Ecdysozoa</taxon>
        <taxon>Arthropoda</taxon>
        <taxon>Hexapoda</taxon>
        <taxon>Insecta</taxon>
        <taxon>Pterygota</taxon>
        <taxon>Neoptera</taxon>
        <taxon>Endopterygota</taxon>
        <taxon>Coleoptera</taxon>
        <taxon>Polyphaga</taxon>
        <taxon>Cucujiformia</taxon>
        <taxon>Curculionidae</taxon>
        <taxon>Scolytinae</taxon>
        <taxon>Hypothenemus</taxon>
    </lineage>
</organism>
<name>A0ABD1FEP1_HYPHA</name>
<reference evidence="2 3" key="1">
    <citation type="submission" date="2024-05" db="EMBL/GenBank/DDBJ databases">
        <title>Genetic variation in Jamaican populations of the coffee berry borer (Hypothenemus hampei).</title>
        <authorList>
            <person name="Errbii M."/>
            <person name="Myrie A."/>
        </authorList>
    </citation>
    <scope>NUCLEOTIDE SEQUENCE [LARGE SCALE GENOMIC DNA]</scope>
    <source>
        <strain evidence="2">JA-Hopewell-2020-01-JO</strain>
        <tissue evidence="2">Whole body</tissue>
    </source>
</reference>
<evidence type="ECO:0000256" key="1">
    <source>
        <dbReference type="SAM" id="MobiDB-lite"/>
    </source>
</evidence>